<evidence type="ECO:0000256" key="1">
    <source>
        <dbReference type="ARBA" id="ARBA00000832"/>
    </source>
</evidence>
<feature type="domain" description="Glucosamine/galactosamine-6-phosphate isomerase" evidence="7">
    <location>
        <begin position="108"/>
        <end position="339"/>
    </location>
</feature>
<comment type="function">
    <text evidence="2">Hydrolysis of 6-phosphogluconolactone to 6-phosphogluconate.</text>
</comment>
<keyword evidence="9" id="KW-1185">Reference proteome</keyword>
<dbReference type="GO" id="GO:0005737">
    <property type="term" value="C:cytoplasm"/>
    <property type="evidence" value="ECO:0007669"/>
    <property type="project" value="UniProtKB-ARBA"/>
</dbReference>
<dbReference type="Proteomes" id="UP000663760">
    <property type="component" value="Chromosome 10"/>
</dbReference>
<comment type="catalytic activity">
    <reaction evidence="1">
        <text>6-phospho-D-glucono-1,5-lactone + H2O = 6-phospho-D-gluconate + H(+)</text>
        <dbReference type="Rhea" id="RHEA:12556"/>
        <dbReference type="ChEBI" id="CHEBI:15377"/>
        <dbReference type="ChEBI" id="CHEBI:15378"/>
        <dbReference type="ChEBI" id="CHEBI:57955"/>
        <dbReference type="ChEBI" id="CHEBI:58759"/>
        <dbReference type="EC" id="3.1.1.31"/>
    </reaction>
</comment>
<dbReference type="EMBL" id="LR746273">
    <property type="protein sequence ID" value="CAA7403701.1"/>
    <property type="molecule type" value="Genomic_DNA"/>
</dbReference>
<organism evidence="8 9">
    <name type="scientific">Spirodela intermedia</name>
    <name type="common">Intermediate duckweed</name>
    <dbReference type="NCBI Taxonomy" id="51605"/>
    <lineage>
        <taxon>Eukaryota</taxon>
        <taxon>Viridiplantae</taxon>
        <taxon>Streptophyta</taxon>
        <taxon>Embryophyta</taxon>
        <taxon>Tracheophyta</taxon>
        <taxon>Spermatophyta</taxon>
        <taxon>Magnoliopsida</taxon>
        <taxon>Liliopsida</taxon>
        <taxon>Araceae</taxon>
        <taxon>Lemnoideae</taxon>
        <taxon>Spirodela</taxon>
    </lineage>
</organism>
<evidence type="ECO:0000256" key="4">
    <source>
        <dbReference type="ARBA" id="ARBA00010662"/>
    </source>
</evidence>
<dbReference type="SUPFAM" id="SSF100950">
    <property type="entry name" value="NagB/RpiA/CoA transferase-like"/>
    <property type="match status" value="1"/>
</dbReference>
<evidence type="ECO:0000259" key="7">
    <source>
        <dbReference type="Pfam" id="PF01182"/>
    </source>
</evidence>
<dbReference type="GO" id="GO:0017057">
    <property type="term" value="F:6-phosphogluconolactonase activity"/>
    <property type="evidence" value="ECO:0007669"/>
    <property type="project" value="UniProtKB-EC"/>
</dbReference>
<evidence type="ECO:0000256" key="5">
    <source>
        <dbReference type="ARBA" id="ARBA00013198"/>
    </source>
</evidence>
<reference evidence="8" key="1">
    <citation type="submission" date="2020-02" db="EMBL/GenBank/DDBJ databases">
        <authorList>
            <person name="Scholz U."/>
            <person name="Mascher M."/>
            <person name="Fiebig A."/>
        </authorList>
    </citation>
    <scope>NUCLEOTIDE SEQUENCE</scope>
</reference>
<evidence type="ECO:0000256" key="2">
    <source>
        <dbReference type="ARBA" id="ARBA00002681"/>
    </source>
</evidence>
<dbReference type="InterPro" id="IPR005900">
    <property type="entry name" value="6-phosphogluconolactonase_DevB"/>
</dbReference>
<comment type="similarity">
    <text evidence="4">Belongs to the glucosamine/galactosamine-6-phosphate isomerase family. 6-phosphogluconolactonase subfamily.</text>
</comment>
<gene>
    <name evidence="8" type="ORF">SI8410_10014379</name>
</gene>
<name>A0A7I8L145_SPIIN</name>
<dbReference type="PANTHER" id="PTHR11054:SF22">
    <property type="entry name" value="6-PHOSPHOGLUCONOLACTONASE 3, CHLOROPLASTIC"/>
    <property type="match status" value="1"/>
</dbReference>
<dbReference type="Pfam" id="PF01182">
    <property type="entry name" value="Glucosamine_iso"/>
    <property type="match status" value="1"/>
</dbReference>
<evidence type="ECO:0000313" key="9">
    <source>
        <dbReference type="Proteomes" id="UP000663760"/>
    </source>
</evidence>
<protein>
    <recommendedName>
        <fullName evidence="5">6-phosphogluconolactonase</fullName>
        <ecNumber evidence="5">3.1.1.31</ecNumber>
    </recommendedName>
</protein>
<keyword evidence="6" id="KW-0378">Hydrolase</keyword>
<dbReference type="GO" id="GO:0006098">
    <property type="term" value="P:pentose-phosphate shunt"/>
    <property type="evidence" value="ECO:0007669"/>
    <property type="project" value="UniProtKB-UniPathway"/>
</dbReference>
<dbReference type="GO" id="GO:0005975">
    <property type="term" value="P:carbohydrate metabolic process"/>
    <property type="evidence" value="ECO:0007669"/>
    <property type="project" value="InterPro"/>
</dbReference>
<dbReference type="InterPro" id="IPR039104">
    <property type="entry name" value="6PGL"/>
</dbReference>
<dbReference type="AlphaFoldDB" id="A0A7I8L145"/>
<dbReference type="OrthoDB" id="432544at2759"/>
<evidence type="ECO:0000256" key="3">
    <source>
        <dbReference type="ARBA" id="ARBA00004961"/>
    </source>
</evidence>
<dbReference type="CDD" id="cd01400">
    <property type="entry name" value="6PGL"/>
    <property type="match status" value="1"/>
</dbReference>
<dbReference type="Gene3D" id="3.40.50.1360">
    <property type="match status" value="1"/>
</dbReference>
<accession>A0A7I8L145</accession>
<dbReference type="EC" id="3.1.1.31" evidence="5"/>
<dbReference type="PANTHER" id="PTHR11054">
    <property type="entry name" value="6-PHOSPHOGLUCONOLACTONASE"/>
    <property type="match status" value="1"/>
</dbReference>
<proteinExistence type="inferred from homology"/>
<sequence length="355" mass="37975">MGFSSTIPTASSSAALPSGSWRHLQLSTTTRVFLLRPAPSPAKATPLLIPVPGETRGRPAAAAPFVGGQVRFGFSKVCSQKMAGETAPAAGESFGAGEGKPELLVFGSEEELSVSLAKYTAELSEKYAQQRGAFSVVVSGGSLIKSLRKLLESPYVESIDWKKWHVFWVDERVVPKDHADSNYKLAYDGFLSKVPIPPGQVYAINDSLSAEGAADDYETCLKQLVKTSILGFSSTTSFPRFDLMLLGMGPDGHVASLFPSHPLVHENSRWVTFIKDSPKPPPERITFTFPVINSSANIALVATGSGKAGPVQRALGTGYNSSDLLPVQMVSLVDGKMTWFTDKEAASKLHGDALL</sequence>
<dbReference type="UniPathway" id="UPA00115"/>
<dbReference type="InterPro" id="IPR006148">
    <property type="entry name" value="Glc/Gal-6P_isomerase"/>
</dbReference>
<evidence type="ECO:0000256" key="6">
    <source>
        <dbReference type="ARBA" id="ARBA00022801"/>
    </source>
</evidence>
<dbReference type="InterPro" id="IPR037171">
    <property type="entry name" value="NagB/RpiA_transferase-like"/>
</dbReference>
<dbReference type="FunFam" id="3.40.50.1360:FF:000009">
    <property type="entry name" value="Probable 6-phosphogluconolactonase"/>
    <property type="match status" value="1"/>
</dbReference>
<comment type="pathway">
    <text evidence="3">Carbohydrate degradation; pentose phosphate pathway; D-ribulose 5-phosphate from D-glucose 6-phosphate (oxidative stage): step 2/3.</text>
</comment>
<dbReference type="NCBIfam" id="TIGR01198">
    <property type="entry name" value="pgl"/>
    <property type="match status" value="1"/>
</dbReference>
<evidence type="ECO:0000313" key="8">
    <source>
        <dbReference type="EMBL" id="CAA7403701.1"/>
    </source>
</evidence>